<dbReference type="GO" id="GO:0015937">
    <property type="term" value="P:coenzyme A biosynthetic process"/>
    <property type="evidence" value="ECO:0007669"/>
    <property type="project" value="UniProtKB-UniRule"/>
</dbReference>
<keyword evidence="3 4" id="KW-0436">Ligase</keyword>
<name>A0A1M6DIL6_MALRU</name>
<dbReference type="AlphaFoldDB" id="A0A1M6DIL6"/>
<feature type="binding site" evidence="3">
    <location>
        <position position="336"/>
    </location>
    <ligand>
        <name>CTP</name>
        <dbReference type="ChEBI" id="CHEBI:37563"/>
    </ligand>
</feature>
<reference evidence="7 8" key="1">
    <citation type="submission" date="2016-11" db="EMBL/GenBank/DDBJ databases">
        <authorList>
            <person name="Jaros S."/>
            <person name="Januszkiewicz K."/>
            <person name="Wedrychowicz H."/>
        </authorList>
    </citation>
    <scope>NUCLEOTIDE SEQUENCE [LARGE SCALE GENOMIC DNA]</scope>
    <source>
        <strain evidence="7 8">DSM 5091</strain>
    </source>
</reference>
<evidence type="ECO:0000256" key="4">
    <source>
        <dbReference type="RuleBase" id="RU364078"/>
    </source>
</evidence>
<dbReference type="InterPro" id="IPR007085">
    <property type="entry name" value="DNA/pantothenate-metab_flavo_C"/>
</dbReference>
<evidence type="ECO:0000313" key="8">
    <source>
        <dbReference type="Proteomes" id="UP000184171"/>
    </source>
</evidence>
<dbReference type="InterPro" id="IPR035929">
    <property type="entry name" value="CoaB-like_sf"/>
</dbReference>
<comment type="pathway">
    <text evidence="3 4">Cofactor biosynthesis; coenzyme A biosynthesis; CoA from (R)-pantothenate: step 3/5.</text>
</comment>
<dbReference type="STRING" id="1122189.SAMN02745165_00700"/>
<organism evidence="7 8">
    <name type="scientific">Malonomonas rubra DSM 5091</name>
    <dbReference type="NCBI Taxonomy" id="1122189"/>
    <lineage>
        <taxon>Bacteria</taxon>
        <taxon>Pseudomonadati</taxon>
        <taxon>Thermodesulfobacteriota</taxon>
        <taxon>Desulfuromonadia</taxon>
        <taxon>Desulfuromonadales</taxon>
        <taxon>Geopsychrobacteraceae</taxon>
        <taxon>Malonomonas</taxon>
    </lineage>
</organism>
<dbReference type="EC" id="4.1.1.36" evidence="3"/>
<dbReference type="GO" id="GO:0015941">
    <property type="term" value="P:pantothenate catabolic process"/>
    <property type="evidence" value="ECO:0007669"/>
    <property type="project" value="InterPro"/>
</dbReference>
<comment type="function">
    <text evidence="3">Catalyzes two sequential steps in the biosynthesis of coenzyme A. In the first step cysteine is conjugated to 4'-phosphopantothenate to form 4-phosphopantothenoylcysteine. In the second step the latter compound is decarboxylated to form 4'-phosphopantotheine.</text>
</comment>
<dbReference type="Gene3D" id="3.40.50.1950">
    <property type="entry name" value="Flavin prenyltransferase-like"/>
    <property type="match status" value="1"/>
</dbReference>
<feature type="binding site" evidence="3">
    <location>
        <position position="278"/>
    </location>
    <ligand>
        <name>CTP</name>
        <dbReference type="ChEBI" id="CHEBI:37563"/>
    </ligand>
</feature>
<feature type="region of interest" description="Phosphopantothenoylcysteine decarboxylase" evidence="3">
    <location>
        <begin position="1"/>
        <end position="189"/>
    </location>
</feature>
<feature type="region of interest" description="Phosphopantothenate--cysteine ligase" evidence="3">
    <location>
        <begin position="190"/>
        <end position="401"/>
    </location>
</feature>
<dbReference type="GO" id="GO:0046872">
    <property type="term" value="F:metal ion binding"/>
    <property type="evidence" value="ECO:0007669"/>
    <property type="project" value="UniProtKB-KW"/>
</dbReference>
<dbReference type="InterPro" id="IPR005252">
    <property type="entry name" value="CoaBC"/>
</dbReference>
<dbReference type="EC" id="6.3.2.5" evidence="3"/>
<feature type="binding site" evidence="3">
    <location>
        <position position="340"/>
    </location>
    <ligand>
        <name>CTP</name>
        <dbReference type="ChEBI" id="CHEBI:37563"/>
    </ligand>
</feature>
<dbReference type="GO" id="GO:0071513">
    <property type="term" value="C:phosphopantothenoylcysteine decarboxylase complex"/>
    <property type="evidence" value="ECO:0007669"/>
    <property type="project" value="TreeGrafter"/>
</dbReference>
<comment type="similarity">
    <text evidence="3 4">In the N-terminal section; belongs to the HFCD (homo-oligomeric flavin containing Cys decarboxylase) superfamily.</text>
</comment>
<dbReference type="NCBIfam" id="TIGR00521">
    <property type="entry name" value="coaBC_dfp"/>
    <property type="match status" value="1"/>
</dbReference>
<evidence type="ECO:0000259" key="6">
    <source>
        <dbReference type="Pfam" id="PF04127"/>
    </source>
</evidence>
<comment type="cofactor">
    <cofactor evidence="3">
        <name>FMN</name>
        <dbReference type="ChEBI" id="CHEBI:58210"/>
    </cofactor>
    <text evidence="3">Binds 1 FMN per subunit.</text>
</comment>
<gene>
    <name evidence="3" type="primary">coaBC</name>
    <name evidence="7" type="ORF">SAMN02745165_00700</name>
</gene>
<feature type="domain" description="Flavoprotein" evidence="5">
    <location>
        <begin position="6"/>
        <end position="175"/>
    </location>
</feature>
<evidence type="ECO:0000313" key="7">
    <source>
        <dbReference type="EMBL" id="SHI73197.1"/>
    </source>
</evidence>
<comment type="catalytic activity">
    <reaction evidence="3 4">
        <text>N-[(R)-4-phosphopantothenoyl]-L-cysteine + H(+) = (R)-4'-phosphopantetheine + CO2</text>
        <dbReference type="Rhea" id="RHEA:16793"/>
        <dbReference type="ChEBI" id="CHEBI:15378"/>
        <dbReference type="ChEBI" id="CHEBI:16526"/>
        <dbReference type="ChEBI" id="CHEBI:59458"/>
        <dbReference type="ChEBI" id="CHEBI:61723"/>
        <dbReference type="EC" id="4.1.1.36"/>
    </reaction>
</comment>
<evidence type="ECO:0000256" key="1">
    <source>
        <dbReference type="ARBA" id="ARBA00022793"/>
    </source>
</evidence>
<dbReference type="SUPFAM" id="SSF52507">
    <property type="entry name" value="Homo-oligomeric flavin-containing Cys decarboxylases, HFCD"/>
    <property type="match status" value="1"/>
</dbReference>
<evidence type="ECO:0000256" key="3">
    <source>
        <dbReference type="HAMAP-Rule" id="MF_02225"/>
    </source>
</evidence>
<dbReference type="Pfam" id="PF04127">
    <property type="entry name" value="DFP"/>
    <property type="match status" value="1"/>
</dbReference>
<keyword evidence="3" id="KW-0460">Magnesium</keyword>
<feature type="binding site" evidence="3">
    <location>
        <position position="288"/>
    </location>
    <ligand>
        <name>CTP</name>
        <dbReference type="ChEBI" id="CHEBI:37563"/>
    </ligand>
</feature>
<sequence length="401" mass="43222">MMLQGKTVILGVSGGIAVYKAVELLRLLTKAGATVHVIMTKNAQQFVTPLTFQTLSGNPVHTDLFNLYQEQEIGHISLADRADLFLLAPATANLIGKIANGLADDLLTTSVMATKAPVLAVPAMNSNMYTNPLYKQNEKRLLDAGYHVMEPACGALACGWEGKGKMPAPEDILSVAASVLLPNDLQGCRILVTAGPTREEVDPVRYITNYSSGKMGYAIAEAAAKRGATVTLVTGPTSLQVPDGVKCVPVSSAEEMRSAVLNNFTATDVVIKAAAVADYRPAERGANKLKKKEDELVLRLEKNPDILAELGAQKGERILIGFAAETERLLAHAAEKLQKKNLDMIVANDVSAEGAGFDVDTNIVRFLFADGRVDELELMKKEQVALRLLDQVEKLWKAKQQ</sequence>
<dbReference type="HAMAP" id="MF_02225">
    <property type="entry name" value="CoaBC"/>
    <property type="match status" value="1"/>
</dbReference>
<dbReference type="EMBL" id="FQZT01000002">
    <property type="protein sequence ID" value="SHI73197.1"/>
    <property type="molecule type" value="Genomic_DNA"/>
</dbReference>
<dbReference type="InterPro" id="IPR036551">
    <property type="entry name" value="Flavin_trans-like"/>
</dbReference>
<comment type="cofactor">
    <cofactor evidence="3">
        <name>Mg(2+)</name>
        <dbReference type="ChEBI" id="CHEBI:18420"/>
    </cofactor>
</comment>
<comment type="caution">
    <text evidence="3">Lacks conserved residue(s) required for the propagation of feature annotation.</text>
</comment>
<comment type="similarity">
    <text evidence="3 4">In the C-terminal section; belongs to the PPC synthetase family.</text>
</comment>
<keyword evidence="3" id="KW-0479">Metal-binding</keyword>
<comment type="catalytic activity">
    <reaction evidence="3 4">
        <text>(R)-4'-phosphopantothenate + L-cysteine + CTP = N-[(R)-4-phosphopantothenoyl]-L-cysteine + CMP + diphosphate + H(+)</text>
        <dbReference type="Rhea" id="RHEA:19397"/>
        <dbReference type="ChEBI" id="CHEBI:10986"/>
        <dbReference type="ChEBI" id="CHEBI:15378"/>
        <dbReference type="ChEBI" id="CHEBI:33019"/>
        <dbReference type="ChEBI" id="CHEBI:35235"/>
        <dbReference type="ChEBI" id="CHEBI:37563"/>
        <dbReference type="ChEBI" id="CHEBI:59458"/>
        <dbReference type="ChEBI" id="CHEBI:60377"/>
        <dbReference type="EC" id="6.3.2.5"/>
    </reaction>
</comment>
<keyword evidence="3" id="KW-0511">Multifunctional enzyme</keyword>
<evidence type="ECO:0000256" key="2">
    <source>
        <dbReference type="ARBA" id="ARBA00023239"/>
    </source>
</evidence>
<keyword evidence="3 4" id="KW-0288">FMN</keyword>
<comment type="function">
    <text evidence="4">Catalyzes two steps in the biosynthesis of coenzyme A. In the first step cysteine is conjugated to 4'-phosphopantothenate to form 4-phosphopantothenoylcysteine, in the latter compound is decarboxylated to form 4'-phosphopantotheine.</text>
</comment>
<dbReference type="SUPFAM" id="SSF102645">
    <property type="entry name" value="CoaB-like"/>
    <property type="match status" value="1"/>
</dbReference>
<feature type="active site" description="Proton donor" evidence="3">
    <location>
        <position position="158"/>
    </location>
</feature>
<accession>A0A1M6DIL6</accession>
<keyword evidence="2 3" id="KW-0456">Lyase</keyword>
<keyword evidence="8" id="KW-1185">Reference proteome</keyword>
<dbReference type="GO" id="GO:0010181">
    <property type="term" value="F:FMN binding"/>
    <property type="evidence" value="ECO:0007669"/>
    <property type="project" value="UniProtKB-UniRule"/>
</dbReference>
<protein>
    <recommendedName>
        <fullName evidence="3">Coenzyme A biosynthesis bifunctional protein CoaBC</fullName>
    </recommendedName>
    <alternativeName>
        <fullName evidence="3">DNA/pantothenate metabolism flavoprotein</fullName>
    </alternativeName>
    <alternativeName>
        <fullName evidence="3">Phosphopantothenoylcysteine synthetase/decarboxylase</fullName>
        <shortName evidence="3">PPCS-PPCDC</shortName>
    </alternativeName>
    <domain>
        <recommendedName>
            <fullName evidence="3">Phosphopantothenoylcysteine decarboxylase</fullName>
            <shortName evidence="3">PPC decarboxylase</shortName>
            <shortName evidence="3">PPC-DC</shortName>
            <ecNumber evidence="3">4.1.1.36</ecNumber>
        </recommendedName>
        <alternativeName>
            <fullName evidence="3">CoaC</fullName>
        </alternativeName>
    </domain>
    <domain>
        <recommendedName>
            <fullName evidence="3">Phosphopantothenate--cysteine ligase</fullName>
            <ecNumber evidence="3">6.3.2.5</ecNumber>
        </recommendedName>
        <alternativeName>
            <fullName evidence="3">CoaB</fullName>
        </alternativeName>
        <alternativeName>
            <fullName evidence="3">Phosphopantothenoylcysteine synthetase</fullName>
            <shortName evidence="3">PPC synthetase</shortName>
            <shortName evidence="3">PPC-S</shortName>
        </alternativeName>
    </domain>
</protein>
<feature type="domain" description="DNA/pantothenate metabolism flavoprotein C-terminal" evidence="6">
    <location>
        <begin position="185"/>
        <end position="394"/>
    </location>
</feature>
<keyword evidence="1 3" id="KW-0210">Decarboxylase</keyword>
<dbReference type="Proteomes" id="UP000184171">
    <property type="component" value="Unassembled WGS sequence"/>
</dbReference>
<feature type="binding site" evidence="3">
    <location>
        <begin position="304"/>
        <end position="307"/>
    </location>
    <ligand>
        <name>CTP</name>
        <dbReference type="ChEBI" id="CHEBI:37563"/>
    </ligand>
</feature>
<proteinExistence type="inferred from homology"/>
<dbReference type="Pfam" id="PF02441">
    <property type="entry name" value="Flavoprotein"/>
    <property type="match status" value="1"/>
</dbReference>
<dbReference type="GO" id="GO:0004633">
    <property type="term" value="F:phosphopantothenoylcysteine decarboxylase activity"/>
    <property type="evidence" value="ECO:0007669"/>
    <property type="project" value="UniProtKB-UniRule"/>
</dbReference>
<dbReference type="GO" id="GO:0004632">
    <property type="term" value="F:phosphopantothenate--cysteine ligase activity"/>
    <property type="evidence" value="ECO:0007669"/>
    <property type="project" value="UniProtKB-UniRule"/>
</dbReference>
<feature type="binding site" evidence="3">
    <location>
        <position position="322"/>
    </location>
    <ligand>
        <name>CTP</name>
        <dbReference type="ChEBI" id="CHEBI:37563"/>
    </ligand>
</feature>
<dbReference type="UniPathway" id="UPA00241">
    <property type="reaction ID" value="UER00353"/>
</dbReference>
<comment type="pathway">
    <text evidence="3 4">Cofactor biosynthesis; coenzyme A biosynthesis; CoA from (R)-pantothenate: step 2/5.</text>
</comment>
<dbReference type="Gene3D" id="3.40.50.10300">
    <property type="entry name" value="CoaB-like"/>
    <property type="match status" value="1"/>
</dbReference>
<dbReference type="PANTHER" id="PTHR14359:SF6">
    <property type="entry name" value="PHOSPHOPANTOTHENOYLCYSTEINE DECARBOXYLASE"/>
    <property type="match status" value="1"/>
</dbReference>
<keyword evidence="3 4" id="KW-0285">Flavoprotein</keyword>
<dbReference type="PANTHER" id="PTHR14359">
    <property type="entry name" value="HOMO-OLIGOMERIC FLAVIN CONTAINING CYS DECARBOXYLASE FAMILY"/>
    <property type="match status" value="1"/>
</dbReference>
<evidence type="ECO:0000259" key="5">
    <source>
        <dbReference type="Pfam" id="PF02441"/>
    </source>
</evidence>
<dbReference type="InterPro" id="IPR003382">
    <property type="entry name" value="Flavoprotein"/>
</dbReference>